<dbReference type="Gene3D" id="1.10.10.10">
    <property type="entry name" value="Winged helix-like DNA-binding domain superfamily/Winged helix DNA-binding domain"/>
    <property type="match status" value="1"/>
</dbReference>
<dbReference type="CTD" id="20248552"/>
<dbReference type="Pfam" id="PF00447">
    <property type="entry name" value="HSF_DNA-bind"/>
    <property type="match status" value="1"/>
</dbReference>
<evidence type="ECO:0000256" key="6">
    <source>
        <dbReference type="SAM" id="MobiDB-lite"/>
    </source>
</evidence>
<dbReference type="GO" id="GO:0043565">
    <property type="term" value="F:sequence-specific DNA binding"/>
    <property type="evidence" value="ECO:0007669"/>
    <property type="project" value="InterPro"/>
</dbReference>
<dbReference type="PANTHER" id="PTHR10015:SF465">
    <property type="entry name" value="HSF-TYPE DNA-BINDING DOMAIN-CONTAINING PROTEIN"/>
    <property type="match status" value="1"/>
</dbReference>
<keyword evidence="3" id="KW-0238">DNA-binding</keyword>
<evidence type="ECO:0000256" key="3">
    <source>
        <dbReference type="ARBA" id="ARBA00023125"/>
    </source>
</evidence>
<organism evidence="8 9">
    <name type="scientific">Lottia gigantea</name>
    <name type="common">Giant owl limpet</name>
    <dbReference type="NCBI Taxonomy" id="225164"/>
    <lineage>
        <taxon>Eukaryota</taxon>
        <taxon>Metazoa</taxon>
        <taxon>Spiralia</taxon>
        <taxon>Lophotrochozoa</taxon>
        <taxon>Mollusca</taxon>
        <taxon>Gastropoda</taxon>
        <taxon>Patellogastropoda</taxon>
        <taxon>Lottioidea</taxon>
        <taxon>Lottiidae</taxon>
        <taxon>Lottia</taxon>
    </lineage>
</organism>
<protein>
    <recommendedName>
        <fullName evidence="7">HSF-type DNA-binding domain-containing protein</fullName>
    </recommendedName>
</protein>
<gene>
    <name evidence="8" type="ORF">LOTGIDRAFT_231335</name>
</gene>
<dbReference type="SUPFAM" id="SSF46785">
    <property type="entry name" value="Winged helix' DNA-binding domain"/>
    <property type="match status" value="1"/>
</dbReference>
<accession>V4A2X9</accession>
<feature type="compositionally biased region" description="Basic and acidic residues" evidence="6">
    <location>
        <begin position="176"/>
        <end position="195"/>
    </location>
</feature>
<dbReference type="GO" id="GO:0003700">
    <property type="term" value="F:DNA-binding transcription factor activity"/>
    <property type="evidence" value="ECO:0007669"/>
    <property type="project" value="InterPro"/>
</dbReference>
<comment type="similarity">
    <text evidence="2 5">Belongs to the HSF family.</text>
</comment>
<dbReference type="STRING" id="225164.V4A2X9"/>
<dbReference type="InterPro" id="IPR036388">
    <property type="entry name" value="WH-like_DNA-bd_sf"/>
</dbReference>
<proteinExistence type="inferred from homology"/>
<evidence type="ECO:0000256" key="5">
    <source>
        <dbReference type="RuleBase" id="RU004020"/>
    </source>
</evidence>
<feature type="region of interest" description="Disordered" evidence="6">
    <location>
        <begin position="175"/>
        <end position="215"/>
    </location>
</feature>
<dbReference type="SMART" id="SM00415">
    <property type="entry name" value="HSF"/>
    <property type="match status" value="1"/>
</dbReference>
<dbReference type="RefSeq" id="XP_009050924.1">
    <property type="nucleotide sequence ID" value="XM_009052676.1"/>
</dbReference>
<evidence type="ECO:0000256" key="1">
    <source>
        <dbReference type="ARBA" id="ARBA00004123"/>
    </source>
</evidence>
<dbReference type="PANTHER" id="PTHR10015">
    <property type="entry name" value="HEAT SHOCK TRANSCRIPTION FACTOR"/>
    <property type="match status" value="1"/>
</dbReference>
<reference evidence="8 9" key="1">
    <citation type="journal article" date="2013" name="Nature">
        <title>Insights into bilaterian evolution from three spiralian genomes.</title>
        <authorList>
            <person name="Simakov O."/>
            <person name="Marletaz F."/>
            <person name="Cho S.J."/>
            <person name="Edsinger-Gonzales E."/>
            <person name="Havlak P."/>
            <person name="Hellsten U."/>
            <person name="Kuo D.H."/>
            <person name="Larsson T."/>
            <person name="Lv J."/>
            <person name="Arendt D."/>
            <person name="Savage R."/>
            <person name="Osoegawa K."/>
            <person name="de Jong P."/>
            <person name="Grimwood J."/>
            <person name="Chapman J.A."/>
            <person name="Shapiro H."/>
            <person name="Aerts A."/>
            <person name="Otillar R.P."/>
            <person name="Terry A.Y."/>
            <person name="Boore J.L."/>
            <person name="Grigoriev I.V."/>
            <person name="Lindberg D.R."/>
            <person name="Seaver E.C."/>
            <person name="Weisblat D.A."/>
            <person name="Putnam N.H."/>
            <person name="Rokhsar D.S."/>
        </authorList>
    </citation>
    <scope>NUCLEOTIDE SEQUENCE [LARGE SCALE GENOMIC DNA]</scope>
</reference>
<evidence type="ECO:0000256" key="2">
    <source>
        <dbReference type="ARBA" id="ARBA00006403"/>
    </source>
</evidence>
<evidence type="ECO:0000313" key="8">
    <source>
        <dbReference type="EMBL" id="ESO98218.1"/>
    </source>
</evidence>
<dbReference type="InterPro" id="IPR000232">
    <property type="entry name" value="HSF_DNA-bd"/>
</dbReference>
<keyword evidence="4" id="KW-0539">Nucleus</keyword>
<evidence type="ECO:0000256" key="4">
    <source>
        <dbReference type="ARBA" id="ARBA00023242"/>
    </source>
</evidence>
<dbReference type="KEGG" id="lgi:LOTGIDRAFT_231335"/>
<sequence>MTIVGNRKERLLMEFRMNSPEESRQLPLSPPKLKCDSLMFRFPARLWKIVNACRSGAISWGPSGKTIRIVRSKFEAHYLTSYDKPFKTDRFSSFVRQLNLYGFKKVAAPMVLDGEMIEYDDLYEYLNPRFKQGRSELLPYLQRNCKKNKSDWKPSPSDHKGKAFEEIQQNVICESVSHEQSREHSQKEERKRDIAKVQQQAHWNSESGIENHPLLKPLNRTGTLLQRSPLIPQLSGQPATTISGMIDQSRESWAGSGWLRQAYHNRDQTGQEGTDSADKADTTETTINGGFHSIVNLNSCSIENEQLVSYAKQGQLYNR</sequence>
<feature type="compositionally biased region" description="Polar residues" evidence="6">
    <location>
        <begin position="197"/>
        <end position="208"/>
    </location>
</feature>
<dbReference type="OrthoDB" id="6418155at2759"/>
<evidence type="ECO:0000259" key="7">
    <source>
        <dbReference type="SMART" id="SM00415"/>
    </source>
</evidence>
<comment type="subcellular location">
    <subcellularLocation>
        <location evidence="1">Nucleus</location>
    </subcellularLocation>
</comment>
<evidence type="ECO:0000313" key="9">
    <source>
        <dbReference type="Proteomes" id="UP000030746"/>
    </source>
</evidence>
<feature type="domain" description="HSF-type DNA-binding" evidence="7">
    <location>
        <begin position="38"/>
        <end position="144"/>
    </location>
</feature>
<keyword evidence="9" id="KW-1185">Reference proteome</keyword>
<dbReference type="GO" id="GO:0005634">
    <property type="term" value="C:nucleus"/>
    <property type="evidence" value="ECO:0007669"/>
    <property type="project" value="UniProtKB-SubCell"/>
</dbReference>
<dbReference type="Proteomes" id="UP000030746">
    <property type="component" value="Unassembled WGS sequence"/>
</dbReference>
<dbReference type="AlphaFoldDB" id="V4A2X9"/>
<dbReference type="InterPro" id="IPR036390">
    <property type="entry name" value="WH_DNA-bd_sf"/>
</dbReference>
<name>V4A2X9_LOTGI</name>
<dbReference type="EMBL" id="KB201262">
    <property type="protein sequence ID" value="ESO98218.1"/>
    <property type="molecule type" value="Genomic_DNA"/>
</dbReference>
<dbReference type="GeneID" id="20248552"/>
<dbReference type="HOGENOM" id="CLU_872335_0_0_1"/>